<reference evidence="2" key="1">
    <citation type="journal article" date="2019" name="Int. J. Syst. Evol. Microbiol.">
        <title>The Global Catalogue of Microorganisms (GCM) 10K type strain sequencing project: providing services to taxonomists for standard genome sequencing and annotation.</title>
        <authorList>
            <consortium name="The Broad Institute Genomics Platform"/>
            <consortium name="The Broad Institute Genome Sequencing Center for Infectious Disease"/>
            <person name="Wu L."/>
            <person name="Ma J."/>
        </authorList>
    </citation>
    <scope>NUCLEOTIDE SEQUENCE [LARGE SCALE GENOMIC DNA]</scope>
    <source>
        <strain evidence="2">KCTC 42248</strain>
    </source>
</reference>
<accession>A0ABW5NIB6</accession>
<dbReference type="EMBL" id="JBHUMA010000004">
    <property type="protein sequence ID" value="MFD2597638.1"/>
    <property type="molecule type" value="Genomic_DNA"/>
</dbReference>
<evidence type="ECO:0000313" key="2">
    <source>
        <dbReference type="Proteomes" id="UP001597393"/>
    </source>
</evidence>
<evidence type="ECO:0000313" key="1">
    <source>
        <dbReference type="EMBL" id="MFD2597638.1"/>
    </source>
</evidence>
<comment type="caution">
    <text evidence="1">The sequence shown here is derived from an EMBL/GenBank/DDBJ whole genome shotgun (WGS) entry which is preliminary data.</text>
</comment>
<protein>
    <submittedName>
        <fullName evidence="1">Uncharacterized protein</fullName>
    </submittedName>
</protein>
<proteinExistence type="predicted"/>
<name>A0ABW5NIB6_9SPHI</name>
<gene>
    <name evidence="1" type="ORF">ACFSQ3_01635</name>
</gene>
<sequence length="122" mass="14297">MRRFLTYMLLIALTLQSFYRVVMTLDYQIHLPDYLAKCINRDKPELHCNGQCILMQKIRDKERQESESKLATYEFSLVYIHQESLSLETIKPIEEVAPISGAGYFVRKPSNHLSDIFRPPMA</sequence>
<dbReference type="Proteomes" id="UP001597393">
    <property type="component" value="Unassembled WGS sequence"/>
</dbReference>
<dbReference type="RefSeq" id="WP_380866926.1">
    <property type="nucleotide sequence ID" value="NZ_JBHUMA010000004.1"/>
</dbReference>
<keyword evidence="2" id="KW-1185">Reference proteome</keyword>
<organism evidence="1 2">
    <name type="scientific">Sphingobacterium corticis</name>
    <dbReference type="NCBI Taxonomy" id="1812823"/>
    <lineage>
        <taxon>Bacteria</taxon>
        <taxon>Pseudomonadati</taxon>
        <taxon>Bacteroidota</taxon>
        <taxon>Sphingobacteriia</taxon>
        <taxon>Sphingobacteriales</taxon>
        <taxon>Sphingobacteriaceae</taxon>
        <taxon>Sphingobacterium</taxon>
    </lineage>
</organism>